<dbReference type="GeneID" id="111129231"/>
<dbReference type="RefSeq" id="XP_022331196.1">
    <property type="nucleotide sequence ID" value="XM_022475488.1"/>
</dbReference>
<gene>
    <name evidence="4" type="primary">LOC111129231</name>
</gene>
<evidence type="ECO:0000313" key="4">
    <source>
        <dbReference type="RefSeq" id="XP_022331196.1"/>
    </source>
</evidence>
<protein>
    <submittedName>
        <fullName evidence="4">Probable maltase isoform X1</fullName>
    </submittedName>
</protein>
<dbReference type="Gene3D" id="3.90.400.10">
    <property type="entry name" value="Oligo-1,6-glucosidase, Domain 2"/>
    <property type="match status" value="1"/>
</dbReference>
<dbReference type="InterPro" id="IPR013780">
    <property type="entry name" value="Glyco_hydro_b"/>
</dbReference>
<evidence type="ECO:0000256" key="1">
    <source>
        <dbReference type="SAM" id="Phobius"/>
    </source>
</evidence>
<dbReference type="Gene3D" id="3.20.20.80">
    <property type="entry name" value="Glycosidases"/>
    <property type="match status" value="1"/>
</dbReference>
<dbReference type="KEGG" id="cvn:111129231"/>
<organism evidence="3 4">
    <name type="scientific">Crassostrea virginica</name>
    <name type="common">Eastern oyster</name>
    <dbReference type="NCBI Taxonomy" id="6565"/>
    <lineage>
        <taxon>Eukaryota</taxon>
        <taxon>Metazoa</taxon>
        <taxon>Spiralia</taxon>
        <taxon>Lophotrochozoa</taxon>
        <taxon>Mollusca</taxon>
        <taxon>Bivalvia</taxon>
        <taxon>Autobranchia</taxon>
        <taxon>Pteriomorphia</taxon>
        <taxon>Ostreida</taxon>
        <taxon>Ostreoidea</taxon>
        <taxon>Ostreidae</taxon>
        <taxon>Crassostrea</taxon>
    </lineage>
</organism>
<dbReference type="SUPFAM" id="SSF51445">
    <property type="entry name" value="(Trans)glycosidases"/>
    <property type="match status" value="1"/>
</dbReference>
<dbReference type="GO" id="GO:0003824">
    <property type="term" value="F:catalytic activity"/>
    <property type="evidence" value="ECO:0007669"/>
    <property type="project" value="InterPro"/>
</dbReference>
<evidence type="ECO:0000259" key="2">
    <source>
        <dbReference type="SMART" id="SM00642"/>
    </source>
</evidence>
<keyword evidence="1" id="KW-1133">Transmembrane helix</keyword>
<keyword evidence="1" id="KW-0812">Transmembrane</keyword>
<feature type="domain" description="Glycosyl hydrolase family 13 catalytic" evidence="2">
    <location>
        <begin position="186"/>
        <end position="603"/>
    </location>
</feature>
<dbReference type="InterPro" id="IPR031984">
    <property type="entry name" value="SLC3A2_N"/>
</dbReference>
<dbReference type="Pfam" id="PF00128">
    <property type="entry name" value="Alpha-amylase"/>
    <property type="match status" value="1"/>
</dbReference>
<dbReference type="AlphaFoldDB" id="A0A8B8DW12"/>
<keyword evidence="1" id="KW-0472">Membrane</keyword>
<dbReference type="SMART" id="SM00642">
    <property type="entry name" value="Aamy"/>
    <property type="match status" value="1"/>
</dbReference>
<dbReference type="SUPFAM" id="SSF51011">
    <property type="entry name" value="Glycosyl hydrolase domain"/>
    <property type="match status" value="1"/>
</dbReference>
<dbReference type="OrthoDB" id="1740265at2759"/>
<dbReference type="Gene3D" id="2.60.40.1180">
    <property type="entry name" value="Golgi alpha-mannosidase II"/>
    <property type="match status" value="1"/>
</dbReference>
<evidence type="ECO:0000313" key="3">
    <source>
        <dbReference type="Proteomes" id="UP000694844"/>
    </source>
</evidence>
<dbReference type="InterPro" id="IPR006048">
    <property type="entry name" value="A-amylase/branching_C"/>
</dbReference>
<sequence length="703" mass="79865">MGLNEGKFTANSSFHTISASGMTSCVSCYLKQIPMICIEVRNVYFILSPTSVIIRCTYISLHLSRYCIKRCERLPDMSGSYNIEPLAYKLNDNYSSEKNNDDIRSPEGIDVKVPESNGTPFRGMGKEELLQHSSKPFWRRLRMICISIILLGWLALIITVVALVLIYPKCKSPDSRSWWQNEIIYRVYVRSYKDSNGDGVGDLDGVTSKLDYIKDLGVGVISLSPTFEDDGNDGDFHIKNHMKIDDVQGGDDALQRLITQAHGKGLKIILDFVPSHTSDQSEWFQWSEAAKFRNDSYRNFYVWTETPTNWKSVYGGDAWNTSDVRTGESYLHQFLHNQPDLNLRSPQVKDELNDILVFWLNKSVDGFYIRNSAYLFEDYDLRDEPKLQNAAGDEYSDYNHIYTKNLPEIYDMFARWRTTADGFMNRVLMADPDPSSSEKEMMKYYGHFQRDGVQLPIRRRDLAPDCGGQCIKDYVNGWMDNLPAGRWPTWSLGDEMTPRLATNHSESFIRCFSMLTMLLPGTPVLYYGDEINMVDLSMSTSETSRKQPMRGLMQWDDTPNGGFTNFSTPWIGIGADHQTNNVKNQSAKGDSLLSFFKNLTTLRSEDTFRIGDYRPAIVDNSVFSFVREFDGKKGYLVAINFGNTAQTRDYTTAHSTIQSKASFDLTTGGSQSFDSDTDVDTSSLALGPMQGVAVSWDYVAKEL</sequence>
<reference evidence="3" key="1">
    <citation type="submission" date="2024-06" db="UniProtKB">
        <authorList>
            <consortium name="RefSeq"/>
        </authorList>
    </citation>
    <scope>NUCLEOTIDE SEQUENCE [LARGE SCALE GENOMIC DNA]</scope>
</reference>
<feature type="transmembrane region" description="Helical" evidence="1">
    <location>
        <begin position="143"/>
        <end position="167"/>
    </location>
</feature>
<accession>A0A8B8DW12</accession>
<dbReference type="InterPro" id="IPR045857">
    <property type="entry name" value="O16G_dom_2"/>
</dbReference>
<dbReference type="GO" id="GO:0043169">
    <property type="term" value="F:cation binding"/>
    <property type="evidence" value="ECO:0007669"/>
    <property type="project" value="InterPro"/>
</dbReference>
<dbReference type="InterPro" id="IPR017853">
    <property type="entry name" value="GH"/>
</dbReference>
<name>A0A8B8DW12_CRAVI</name>
<reference evidence="4" key="2">
    <citation type="submission" date="2025-08" db="UniProtKB">
        <authorList>
            <consortium name="RefSeq"/>
        </authorList>
    </citation>
    <scope>IDENTIFICATION</scope>
    <source>
        <tissue evidence="4">Whole sample</tissue>
    </source>
</reference>
<dbReference type="Pfam" id="PF16028">
    <property type="entry name" value="SLC3A2_N"/>
    <property type="match status" value="1"/>
</dbReference>
<dbReference type="GO" id="GO:0005975">
    <property type="term" value="P:carbohydrate metabolic process"/>
    <property type="evidence" value="ECO:0007669"/>
    <property type="project" value="InterPro"/>
</dbReference>
<proteinExistence type="predicted"/>
<dbReference type="PROSITE" id="PS51257">
    <property type="entry name" value="PROKAR_LIPOPROTEIN"/>
    <property type="match status" value="1"/>
</dbReference>
<dbReference type="Pfam" id="PF02806">
    <property type="entry name" value="Alpha-amylase_C"/>
    <property type="match status" value="1"/>
</dbReference>
<dbReference type="PANTHER" id="PTHR10357:SF179">
    <property type="entry name" value="NEUTRAL AND BASIC AMINO ACID TRANSPORT PROTEIN RBAT"/>
    <property type="match status" value="1"/>
</dbReference>
<keyword evidence="3" id="KW-1185">Reference proteome</keyword>
<dbReference type="InterPro" id="IPR006047">
    <property type="entry name" value="GH13_cat_dom"/>
</dbReference>
<dbReference type="Proteomes" id="UP000694844">
    <property type="component" value="Chromosome 1"/>
</dbReference>
<dbReference type="PANTHER" id="PTHR10357">
    <property type="entry name" value="ALPHA-AMYLASE FAMILY MEMBER"/>
    <property type="match status" value="1"/>
</dbReference>